<feature type="coiled-coil region" evidence="2">
    <location>
        <begin position="249"/>
        <end position="297"/>
    </location>
</feature>
<evidence type="ECO:0000256" key="2">
    <source>
        <dbReference type="SAM" id="Coils"/>
    </source>
</evidence>
<dbReference type="Pfam" id="PF21771">
    <property type="entry name" value="CFAP58_CC"/>
    <property type="match status" value="1"/>
</dbReference>
<keyword evidence="1 2" id="KW-0175">Coiled coil</keyword>
<reference evidence="7" key="3">
    <citation type="journal article" date="2020" name="Curr. Biol.">
        <title>Chromatin organization in early land plants reveals an ancestral association between H3K27me3, transposons, and constitutive heterochromatin.</title>
        <authorList>
            <person name="Montgomery S.A."/>
            <person name="Tanizawa Y."/>
            <person name="Galik B."/>
            <person name="Wang N."/>
            <person name="Ito T."/>
            <person name="Mochizuki T."/>
            <person name="Akimcheva S."/>
            <person name="Bowman J.L."/>
            <person name="Cognat V."/>
            <person name="Marechal-Drouard L."/>
            <person name="Ekker H."/>
            <person name="Hong S.F."/>
            <person name="Kohchi T."/>
            <person name="Lin S.S."/>
            <person name="Liu L.D."/>
            <person name="Nakamura Y."/>
            <person name="Valeeva L.R."/>
            <person name="Shakirov E.V."/>
            <person name="Shippen D.E."/>
            <person name="Wei W.L."/>
            <person name="Yagura M."/>
            <person name="Yamaoka S."/>
            <person name="Yamato K.T."/>
            <person name="Liu C."/>
            <person name="Berger F."/>
        </authorList>
    </citation>
    <scope>NUCLEOTIDE SEQUENCE [LARGE SCALE GENOMIC DNA]</scope>
    <source>
        <strain evidence="7">Tak-1</strain>
    </source>
</reference>
<dbReference type="InterPro" id="IPR049270">
    <property type="entry name" value="CFAP58_CC"/>
</dbReference>
<proteinExistence type="predicted"/>
<dbReference type="EMBL" id="AP019869">
    <property type="protein sequence ID" value="BBN08920.1"/>
    <property type="molecule type" value="Genomic_DNA"/>
</dbReference>
<dbReference type="Proteomes" id="UP001162541">
    <property type="component" value="Chromosome 4"/>
</dbReference>
<evidence type="ECO:0000259" key="3">
    <source>
        <dbReference type="Pfam" id="PF21771"/>
    </source>
</evidence>
<feature type="coiled-coil region" evidence="2">
    <location>
        <begin position="59"/>
        <end position="142"/>
    </location>
</feature>
<evidence type="ECO:0000313" key="6">
    <source>
        <dbReference type="Proteomes" id="UP000077202"/>
    </source>
</evidence>
<dbReference type="PANTHER" id="PTHR32083:SF34">
    <property type="entry name" value="COILED-COIL DOMAIN-CONTAINING PROTEIN 146"/>
    <property type="match status" value="1"/>
</dbReference>
<organism evidence="5 6">
    <name type="scientific">Marchantia polymorpha subsp. ruderalis</name>
    <dbReference type="NCBI Taxonomy" id="1480154"/>
    <lineage>
        <taxon>Eukaryota</taxon>
        <taxon>Viridiplantae</taxon>
        <taxon>Streptophyta</taxon>
        <taxon>Embryophyta</taxon>
        <taxon>Marchantiophyta</taxon>
        <taxon>Marchantiopsida</taxon>
        <taxon>Marchantiidae</taxon>
        <taxon>Marchantiales</taxon>
        <taxon>Marchantiaceae</taxon>
        <taxon>Marchantia</taxon>
    </lineage>
</organism>
<dbReference type="EMBL" id="LVLJ01004128">
    <property type="protein sequence ID" value="OAE18165.1"/>
    <property type="molecule type" value="Genomic_DNA"/>
</dbReference>
<evidence type="ECO:0000313" key="5">
    <source>
        <dbReference type="EMBL" id="OAE18165.1"/>
    </source>
</evidence>
<protein>
    <recommendedName>
        <fullName evidence="3">Cilia- and flagella-associated protein 58 central coiled coil domain-containing protein</fullName>
    </recommendedName>
</protein>
<evidence type="ECO:0000313" key="4">
    <source>
        <dbReference type="EMBL" id="BBN08920.1"/>
    </source>
</evidence>
<reference evidence="5 6" key="1">
    <citation type="submission" date="2016-03" db="EMBL/GenBank/DDBJ databases">
        <title>Mechanisms controlling the formation of the plant cell surface in tip-growing cells are functionally conserved among land plants.</title>
        <authorList>
            <person name="Honkanen S."/>
            <person name="Jones V.A."/>
            <person name="Morieri G."/>
            <person name="Champion C."/>
            <person name="Hetherington A.J."/>
            <person name="Kelly S."/>
            <person name="Saint-Marcoux D."/>
            <person name="Proust H."/>
            <person name="Prescott H."/>
            <person name="Dolan L."/>
        </authorList>
    </citation>
    <scope>NUCLEOTIDE SEQUENCE [LARGE SCALE GENOMIC DNA]</scope>
    <source>
        <strain evidence="6">cv. Tak-1 and cv. Tak-2</strain>
        <tissue evidence="5">Whole gametophyte</tissue>
    </source>
</reference>
<evidence type="ECO:0000256" key="1">
    <source>
        <dbReference type="ARBA" id="ARBA00023054"/>
    </source>
</evidence>
<name>A0A176VDU5_MARPO</name>
<sequence length="931" mass="107113">MAEGGDDEIYVLRDMSKIPAITQLDDLVRQGALKGEKASYAKEKWEALKDTYLSITGTERKLKIEVDEMEVQLKGLQNELGRVLKCAEEDEVTIDLVKEDAEAAEAEAALMREKEQSVLMEVTDLTRLQELYHEKIQEIEREHATALAPLLNRLRLDIQDAKDSIAENHVKTEQCTKEIEDCKIKVEETLEEIANIRNRKKDQIVSIDSLEGQPEKYRKQADILITAVKALQMQDQKWLDKVKDVDAGISSHQASVKHLQEELANAAIQIEKNRLLTEQKERQAADFQRDLELATLEVDDYLADQVNVDMQLRSRMLDLKLDQEHLATRNKEKDKALRRLKYEEQLVANIQSHLPALIMDRDKIHHQVVLVEAEKKKVTAQVDEIRREIDIQMHNLLNVEGLAKEVSAALRASHEKVLALEKDVVECANIERLKNQHIVNLTGIRERMSRQAAVKHHMWKEAEKKLHVEEILLLNTQKKHAELLKQVEDGISMYNLVRSQRNKYAALVQASAISIAEMKDKLMQINTEVEALQSDVKYKDKVLNKQRSEFLVSVRGRTRALTDLSKATILLRETQANAEEYVIELSKLEFFVTSAQREMDTTRRLYALEVTKRNQTGIALIDRNDELCILYEKFNVQGELLKNSELELSKRNDEIRFLKIQCKHVKQSIFTAYQTAPDFPGMYKTLEDLRNQLDEAKKSTSRLADLVENPENTTRWRLLPGRDLNELDLHAKMTAIEEFLSAKADQALEKNLILEEITALAEECKRQAGDGKDGHLARLGKVNFYQRFMDSITRRLMATVSELSLCQATAMSLKEERDRLTKQLYAAYTRLAVGEAPTEKALRDWDAKQRERKLLRKLETAREQARLEEQLDVERRAQALLKSTAEQRPNAYIENDLGLPKPFGLYAPFKPSDIGGQLKYYHRPDSKPVEL</sequence>
<reference evidence="4" key="2">
    <citation type="journal article" date="2019" name="Curr. Biol.">
        <title>Chromatin organization in early land plants reveals an ancestral association between H3K27me3, transposons, and constitutive heterochromatin.</title>
        <authorList>
            <person name="Montgomery S.A."/>
            <person name="Tanizawa Y."/>
            <person name="Galik B."/>
            <person name="Wang N."/>
            <person name="Ito T."/>
            <person name="Mochizuki T."/>
            <person name="Akimcheva S."/>
            <person name="Bowman J."/>
            <person name="Cognat V."/>
            <person name="Drouard L."/>
            <person name="Ekker H."/>
            <person name="Houng S."/>
            <person name="Kohchi T."/>
            <person name="Lin S."/>
            <person name="Liu L.D."/>
            <person name="Nakamura Y."/>
            <person name="Valeeva L.R."/>
            <person name="Shakirov E.V."/>
            <person name="Shippen D.E."/>
            <person name="Wei W."/>
            <person name="Yagura M."/>
            <person name="Yamaoka S."/>
            <person name="Yamato K.T."/>
            <person name="Liu C."/>
            <person name="Berger F."/>
        </authorList>
    </citation>
    <scope>NUCLEOTIDE SEQUENCE [LARGE SCALE GENOMIC DNA]</scope>
    <source>
        <strain evidence="4">Tak-1</strain>
    </source>
</reference>
<evidence type="ECO:0000313" key="7">
    <source>
        <dbReference type="Proteomes" id="UP001162541"/>
    </source>
</evidence>
<feature type="domain" description="Cilia- and flagella-associated protein 58 central coiled coil" evidence="3">
    <location>
        <begin position="381"/>
        <end position="666"/>
    </location>
</feature>
<dbReference type="AlphaFoldDB" id="A0A176VDU5"/>
<gene>
    <name evidence="5" type="ORF">AXG93_406s1330</name>
    <name evidence="4" type="ORF">Mp_4g15570</name>
</gene>
<dbReference type="GO" id="GO:0005856">
    <property type="term" value="C:cytoskeleton"/>
    <property type="evidence" value="ECO:0007669"/>
    <property type="project" value="TreeGrafter"/>
</dbReference>
<dbReference type="Proteomes" id="UP000077202">
    <property type="component" value="Unassembled WGS sequence"/>
</dbReference>
<accession>A0A176VDU5</accession>
<dbReference type="PANTHER" id="PTHR32083">
    <property type="entry name" value="CILIA AND FLAGELLA-ASSOCIATED PROTEIN 58-RELATED"/>
    <property type="match status" value="1"/>
</dbReference>
<keyword evidence="6" id="KW-1185">Reference proteome</keyword>